<protein>
    <recommendedName>
        <fullName evidence="3">Small ribosomal subunit protein bS16</fullName>
    </recommendedName>
</protein>
<evidence type="ECO:0000313" key="5">
    <source>
        <dbReference type="EMBL" id="KXB65010.1"/>
    </source>
</evidence>
<dbReference type="PANTHER" id="PTHR12919">
    <property type="entry name" value="30S RIBOSOMAL PROTEIN S16"/>
    <property type="match status" value="1"/>
</dbReference>
<dbReference type="GO" id="GO:0005737">
    <property type="term" value="C:cytoplasm"/>
    <property type="evidence" value="ECO:0007669"/>
    <property type="project" value="UniProtKB-ARBA"/>
</dbReference>
<dbReference type="InterPro" id="IPR000307">
    <property type="entry name" value="Ribosomal_bS16"/>
</dbReference>
<reference evidence="6" key="1">
    <citation type="submission" date="2016-01" db="EMBL/GenBank/DDBJ databases">
        <authorList>
            <person name="Mitreva M."/>
            <person name="Pepin K.H."/>
            <person name="Mihindukulasuriya K.A."/>
            <person name="Fulton R."/>
            <person name="Fronick C."/>
            <person name="O'Laughlin M."/>
            <person name="Miner T."/>
            <person name="Herter B."/>
            <person name="Rosa B.A."/>
            <person name="Cordes M."/>
            <person name="Tomlinson C."/>
            <person name="Wollam A."/>
            <person name="Palsikar V.B."/>
            <person name="Mardis E.R."/>
            <person name="Wilson R.K."/>
        </authorList>
    </citation>
    <scope>NUCLEOTIDE SEQUENCE [LARGE SCALE GENOMIC DNA]</scope>
    <source>
        <strain evidence="6">DNF00729</strain>
    </source>
</reference>
<dbReference type="Pfam" id="PF00886">
    <property type="entry name" value="Ribosomal_S16"/>
    <property type="match status" value="1"/>
</dbReference>
<evidence type="ECO:0000256" key="4">
    <source>
        <dbReference type="SAM" id="MobiDB-lite"/>
    </source>
</evidence>
<dbReference type="PATRIC" id="fig|755172.3.peg.1478"/>
<keyword evidence="1 3" id="KW-0689">Ribosomal protein</keyword>
<feature type="region of interest" description="Disordered" evidence="4">
    <location>
        <begin position="84"/>
        <end position="175"/>
    </location>
</feature>
<evidence type="ECO:0000313" key="6">
    <source>
        <dbReference type="Proteomes" id="UP000070442"/>
    </source>
</evidence>
<evidence type="ECO:0000256" key="2">
    <source>
        <dbReference type="ARBA" id="ARBA00023274"/>
    </source>
</evidence>
<dbReference type="SUPFAM" id="SSF54565">
    <property type="entry name" value="Ribosomal protein S16"/>
    <property type="match status" value="1"/>
</dbReference>
<comment type="similarity">
    <text evidence="3">Belongs to the bacterial ribosomal protein bS16 family.</text>
</comment>
<name>A0A134ABU4_9FIRM</name>
<dbReference type="OrthoDB" id="9807878at2"/>
<proteinExistence type="inferred from homology"/>
<dbReference type="GO" id="GO:0006412">
    <property type="term" value="P:translation"/>
    <property type="evidence" value="ECO:0007669"/>
    <property type="project" value="UniProtKB-UniRule"/>
</dbReference>
<evidence type="ECO:0000256" key="1">
    <source>
        <dbReference type="ARBA" id="ARBA00022980"/>
    </source>
</evidence>
<comment type="caution">
    <text evidence="5">The sequence shown here is derived from an EMBL/GenBank/DDBJ whole genome shotgun (WGS) entry which is preliminary data.</text>
</comment>
<dbReference type="NCBIfam" id="TIGR00002">
    <property type="entry name" value="S16"/>
    <property type="match status" value="1"/>
</dbReference>
<dbReference type="HAMAP" id="MF_00385">
    <property type="entry name" value="Ribosomal_bS16"/>
    <property type="match status" value="1"/>
</dbReference>
<dbReference type="STRING" id="755172.HMPREF1863_01518"/>
<dbReference type="GO" id="GO:0015935">
    <property type="term" value="C:small ribosomal subunit"/>
    <property type="evidence" value="ECO:0007669"/>
    <property type="project" value="TreeGrafter"/>
</dbReference>
<dbReference type="Gene3D" id="3.30.1320.10">
    <property type="match status" value="1"/>
</dbReference>
<dbReference type="EMBL" id="LSDG01000045">
    <property type="protein sequence ID" value="KXB65010.1"/>
    <property type="molecule type" value="Genomic_DNA"/>
</dbReference>
<feature type="compositionally biased region" description="Acidic residues" evidence="4">
    <location>
        <begin position="146"/>
        <end position="175"/>
    </location>
</feature>
<sequence length="175" mass="19738">MAVKIRLKRMGSKKSPFYRIVVAESRKPRDGRFIEEIGYYNPLTEPKILKVDADKANNWIKNGAKPTTTVDRLFKENAVYEATGNYDNTDVQKAKRDEVRAQEAKARAEREAELDRLDEEAKERKAKEAEEAKAQAEAEAAKAEEEAAEEATEEEAEEAVESEEVEEAAEATEEA</sequence>
<gene>
    <name evidence="3" type="primary">rpsP</name>
    <name evidence="5" type="ORF">HMPREF1863_01518</name>
</gene>
<organism evidence="5 6">
    <name type="scientific">Aedoeadaptatus coxii</name>
    <dbReference type="NCBI Taxonomy" id="755172"/>
    <lineage>
        <taxon>Bacteria</taxon>
        <taxon>Bacillati</taxon>
        <taxon>Bacillota</taxon>
        <taxon>Tissierellia</taxon>
        <taxon>Tissierellales</taxon>
        <taxon>Peptoniphilaceae</taxon>
        <taxon>Aedoeadaptatus</taxon>
    </lineage>
</organism>
<dbReference type="InterPro" id="IPR023803">
    <property type="entry name" value="Ribosomal_bS16_dom_sf"/>
</dbReference>
<dbReference type="AlphaFoldDB" id="A0A134ABU4"/>
<dbReference type="PANTHER" id="PTHR12919:SF20">
    <property type="entry name" value="SMALL RIBOSOMAL SUBUNIT PROTEIN BS16M"/>
    <property type="match status" value="1"/>
</dbReference>
<keyword evidence="2 3" id="KW-0687">Ribonucleoprotein</keyword>
<evidence type="ECO:0000256" key="3">
    <source>
        <dbReference type="HAMAP-Rule" id="MF_00385"/>
    </source>
</evidence>
<dbReference type="Proteomes" id="UP000070442">
    <property type="component" value="Unassembled WGS sequence"/>
</dbReference>
<feature type="compositionally biased region" description="Basic and acidic residues" evidence="4">
    <location>
        <begin position="90"/>
        <end position="145"/>
    </location>
</feature>
<keyword evidence="6" id="KW-1185">Reference proteome</keyword>
<dbReference type="GO" id="GO:0003735">
    <property type="term" value="F:structural constituent of ribosome"/>
    <property type="evidence" value="ECO:0007669"/>
    <property type="project" value="InterPro"/>
</dbReference>
<accession>A0A134ABU4</accession>